<feature type="compositionally biased region" description="Low complexity" evidence="12">
    <location>
        <begin position="62"/>
        <end position="71"/>
    </location>
</feature>
<sequence length="1853" mass="207958">MTAPSLQQQHIINTTHDARHATHHGHAVHTSTRLWAGASDHVKVYVRVRPPNERETASEVYSGSSQGSQSSATVSVLQPNHISIGTASRNDTFTYDCVGGENTSQEQVFSDVGRTIVEQCVKGYNGTIFAYGQTGSGKTYTMQGPSNMTSLGNHRDRGIIPRCMEYLFALIAKEEQMVSSVKYLCKASYVEIYNEMIYDLLDNSTTARATREDIKRGVYVDGVTEESIHNPEDAYKLFEQGAANRHISATAMNRESSRSHTVLTLTIQSMALVDGINHIRESRFNLVDLAGSERQKQANTEGQRLREAGNINRSLLCLGSVINALGEIAGGHSRHVHYRDSRLTFLLKDSLGGNSNTFIVANVSPSALCYQESLSTLRFAQRAKMIRNKAVVNEDVQGNVNELRAEIQRLKADLASKQSPGGVEDTSVTSRLLRETLRRLRKEQEEHLAMAQKGFMLDDACKAREKQIQSAQLIIKFKDSALAANRKGATNAVLEAEKGALQEEVAQLRRQLDFHPEMLKVKAENLSLREMLQKYERFQASLEDFEDKEKKDKEYVYNLAEKIVQLGEENEALRLKHGATTPKSLQDMEDVDFPKVEGIEDLMQESPPKVRDADRRFSSDMKSLLQRVTKSRQAEYRRLSGNHGRSEPQVLDSGDHENQVSPVSESTTPQGKAVGAVSDTDDSPLGKNLSDNLSAHSTMHSEDTVEMTLLKRDIDRLKDENSVLIDEKASLEKDYADSQFQLITMEKCLEQATNQAEQLGQELQKSRNDLATMEQEASRDIMDLNKEMKEQVELMETMRQASIKVEEELDRLKAQYLEADRQLKATAKDLDESRHRLVENQKEYDHQVEYNMKRINDFQEKESKWEDTKVDLLRAKEDLERQLEQERTQTTSTRSELVKEQHQLAQNCEFLGAEKSRLEGLCSTLEKELQDLHKSTTEASQEYNIKIEQALEQHEFELKAEMARKEALESDLRTALERVEALGSELALSRLSLESKTEEVTRSLQENEQHAQDSIKALEEKHSKDIAESRSAMRLEAEDVLQTTKQSLMESHEQEIHALKAEVEEQTRAVEVAVKQLQQTMDEANEALQANKTTMAELADTKELYRVLGLESDDLKKEKIRLESLIETLSSNSQKQEATLEELKQELGTMTLQAQQDQWEKKRLETVKVELQEKVSEMARKISETDQKLEEARDSNRMLEMEYRTVQDELEHQLSKARNDLAVKTNENMLNEEYKRKFRELRAQFADLGPTVTERQQQGFHERELKRTMELEKAREELSQATIKHAQLEANLILAQEMNEQLLEDAKANTMKIAEEMEKRLKEVEVQRRNAEQEVEQALEAVQQKTTEMQALQEQAWTQKERLAALEEELNDERAKIERLEGSLNEGKAMLEEQEANEKEQTLQESRRKFKEEQLIAQRQLLMSMKEEQQTLVQQQLARRDKTRALFEGLATENGKLMEQVRDLGMVNESMMKHQNPKQKLQYHVKIKQENNELRIENQRLMFKAIELEERLGNKENVESLRKQVWEMHGRNPLQSSLEAGLDAGRDADSISMEGAKALDDDVVPTQRSDSGSPPLSSEASSISGAVPKLIKEDSSVSETHPRPRSRTPGAVVGQKRKAVMSDATSAALLIASRKRQVAATGTHATSVAAPSRPRTLSSASLASASTASARSAVSSTPSRTAVPSDTKSAGELPMGPRARAKAAADAALAAAKLGHRQAISRVTKRAPSTASLSGRPSNHDDILRKQRSGGSVTKPLASAAQGTQRAIVRETRSAATSSKATGAFGAVGAAPRQSKSQTNAHSAGQDRTRDSPSPAAALAPDHTTTSATTETRGTESLAGHDTTLLARTETEE</sequence>
<feature type="compositionally biased region" description="Basic and acidic residues" evidence="12">
    <location>
        <begin position="608"/>
        <end position="619"/>
    </location>
</feature>
<keyword evidence="8" id="KW-0206">Cytoskeleton</keyword>
<feature type="coiled-coil region" evidence="11">
    <location>
        <begin position="707"/>
        <end position="829"/>
    </location>
</feature>
<evidence type="ECO:0000256" key="3">
    <source>
        <dbReference type="ARBA" id="ARBA00022701"/>
    </source>
</evidence>
<evidence type="ECO:0000256" key="10">
    <source>
        <dbReference type="PROSITE-ProRule" id="PRU00283"/>
    </source>
</evidence>
<evidence type="ECO:0000256" key="2">
    <source>
        <dbReference type="ARBA" id="ARBA00022490"/>
    </source>
</evidence>
<evidence type="ECO:0000259" key="13">
    <source>
        <dbReference type="PROSITE" id="PS50067"/>
    </source>
</evidence>
<dbReference type="PANTHER" id="PTHR37739:SF8">
    <property type="entry name" value="KINESIN-LIKE PROTEIN KIN-12D"/>
    <property type="match status" value="1"/>
</dbReference>
<evidence type="ECO:0000256" key="5">
    <source>
        <dbReference type="ARBA" id="ARBA00022840"/>
    </source>
</evidence>
<feature type="compositionally biased region" description="Polar residues" evidence="12">
    <location>
        <begin position="689"/>
        <end position="698"/>
    </location>
</feature>
<dbReference type="GO" id="GO:0003777">
    <property type="term" value="F:microtubule motor activity"/>
    <property type="evidence" value="ECO:0007669"/>
    <property type="project" value="InterPro"/>
</dbReference>
<dbReference type="InterPro" id="IPR027267">
    <property type="entry name" value="AH/BAR_dom_sf"/>
</dbReference>
<comment type="subcellular location">
    <subcellularLocation>
        <location evidence="1">Cytoplasm</location>
        <location evidence="1">Cytoskeleton</location>
        <location evidence="1">Spindle</location>
    </subcellularLocation>
</comment>
<feature type="coiled-coil region" evidence="11">
    <location>
        <begin position="1049"/>
        <end position="1244"/>
    </location>
</feature>
<evidence type="ECO:0000313" key="14">
    <source>
        <dbReference type="EMBL" id="KAG9327792.1"/>
    </source>
</evidence>
<feature type="domain" description="Kinesin motor" evidence="13">
    <location>
        <begin position="41"/>
        <end position="386"/>
    </location>
</feature>
<dbReference type="Pfam" id="PF00225">
    <property type="entry name" value="Kinesin"/>
    <property type="match status" value="1"/>
</dbReference>
<feature type="region of interest" description="Disordered" evidence="12">
    <location>
        <begin position="999"/>
        <end position="1020"/>
    </location>
</feature>
<keyword evidence="4 10" id="KW-0547">Nucleotide-binding</keyword>
<evidence type="ECO:0000256" key="12">
    <source>
        <dbReference type="SAM" id="MobiDB-lite"/>
    </source>
</evidence>
<organism evidence="14 15">
    <name type="scientific">Mortierella alpina</name>
    <name type="common">Oleaginous fungus</name>
    <name type="synonym">Mortierella renispora</name>
    <dbReference type="NCBI Taxonomy" id="64518"/>
    <lineage>
        <taxon>Eukaryota</taxon>
        <taxon>Fungi</taxon>
        <taxon>Fungi incertae sedis</taxon>
        <taxon>Mucoromycota</taxon>
        <taxon>Mortierellomycotina</taxon>
        <taxon>Mortierellomycetes</taxon>
        <taxon>Mortierellales</taxon>
        <taxon>Mortierellaceae</taxon>
        <taxon>Mortierella</taxon>
    </lineage>
</organism>
<feature type="compositionally biased region" description="Polar residues" evidence="12">
    <location>
        <begin position="1727"/>
        <end position="1737"/>
    </location>
</feature>
<dbReference type="SUPFAM" id="SSF52540">
    <property type="entry name" value="P-loop containing nucleoside triphosphate hydrolases"/>
    <property type="match status" value="1"/>
</dbReference>
<dbReference type="EMBL" id="JAIFTL010000001">
    <property type="protein sequence ID" value="KAG9327792.1"/>
    <property type="molecule type" value="Genomic_DNA"/>
</dbReference>
<feature type="region of interest" description="Disordered" evidence="12">
    <location>
        <begin position="51"/>
        <end position="74"/>
    </location>
</feature>
<feature type="compositionally biased region" description="Polar residues" evidence="12">
    <location>
        <begin position="1794"/>
        <end position="1803"/>
    </location>
</feature>
<dbReference type="InterPro" id="IPR044986">
    <property type="entry name" value="KIF15/KIN-12"/>
</dbReference>
<keyword evidence="6 11" id="KW-0175">Coiled coil</keyword>
<comment type="caution">
    <text evidence="14">The sequence shown here is derived from an EMBL/GenBank/DDBJ whole genome shotgun (WGS) entry which is preliminary data.</text>
</comment>
<feature type="coiled-coil region" evidence="11">
    <location>
        <begin position="1271"/>
        <end position="1413"/>
    </location>
</feature>
<dbReference type="GO" id="GO:0008017">
    <property type="term" value="F:microtubule binding"/>
    <property type="evidence" value="ECO:0007669"/>
    <property type="project" value="InterPro"/>
</dbReference>
<dbReference type="GO" id="GO:0000278">
    <property type="term" value="P:mitotic cell cycle"/>
    <property type="evidence" value="ECO:0007669"/>
    <property type="project" value="UniProtKB-ARBA"/>
</dbReference>
<dbReference type="PRINTS" id="PR00380">
    <property type="entry name" value="KINESINHEAVY"/>
</dbReference>
<evidence type="ECO:0000313" key="15">
    <source>
        <dbReference type="Proteomes" id="UP000717515"/>
    </source>
</evidence>
<proteinExistence type="inferred from homology"/>
<dbReference type="GO" id="GO:0005524">
    <property type="term" value="F:ATP binding"/>
    <property type="evidence" value="ECO:0007669"/>
    <property type="project" value="UniProtKB-UniRule"/>
</dbReference>
<dbReference type="GO" id="GO:0005829">
    <property type="term" value="C:cytosol"/>
    <property type="evidence" value="ECO:0007669"/>
    <property type="project" value="UniProtKB-ARBA"/>
</dbReference>
<keyword evidence="2" id="KW-0963">Cytoplasm</keyword>
<evidence type="ECO:0000256" key="8">
    <source>
        <dbReference type="ARBA" id="ARBA00023212"/>
    </source>
</evidence>
<dbReference type="PROSITE" id="PS00411">
    <property type="entry name" value="KINESIN_MOTOR_1"/>
    <property type="match status" value="1"/>
</dbReference>
<dbReference type="SUPFAM" id="SSF103657">
    <property type="entry name" value="BAR/IMD domain-like"/>
    <property type="match status" value="1"/>
</dbReference>
<dbReference type="GO" id="GO:0005874">
    <property type="term" value="C:microtubule"/>
    <property type="evidence" value="ECO:0007669"/>
    <property type="project" value="UniProtKB-KW"/>
</dbReference>
<feature type="region of interest" description="Disordered" evidence="12">
    <location>
        <begin position="604"/>
        <end position="702"/>
    </location>
</feature>
<dbReference type="GO" id="GO:0007018">
    <property type="term" value="P:microtubule-based movement"/>
    <property type="evidence" value="ECO:0007669"/>
    <property type="project" value="InterPro"/>
</dbReference>
<keyword evidence="7 10" id="KW-0505">Motor protein</keyword>
<evidence type="ECO:0000256" key="7">
    <source>
        <dbReference type="ARBA" id="ARBA00023175"/>
    </source>
</evidence>
<dbReference type="Proteomes" id="UP000717515">
    <property type="component" value="Unassembled WGS sequence"/>
</dbReference>
<evidence type="ECO:0000256" key="11">
    <source>
        <dbReference type="SAM" id="Coils"/>
    </source>
</evidence>
<name>A0A9P8D3E3_MORAP</name>
<feature type="compositionally biased region" description="Polar residues" evidence="12">
    <location>
        <begin position="659"/>
        <end position="670"/>
    </location>
</feature>
<dbReference type="InterPro" id="IPR019821">
    <property type="entry name" value="Kinesin_motor_CS"/>
</dbReference>
<keyword evidence="3" id="KW-0493">Microtubule</keyword>
<evidence type="ECO:0000256" key="6">
    <source>
        <dbReference type="ARBA" id="ARBA00023054"/>
    </source>
</evidence>
<dbReference type="InterPro" id="IPR027417">
    <property type="entry name" value="P-loop_NTPase"/>
</dbReference>
<feature type="region of interest" description="Disordered" evidence="12">
    <location>
        <begin position="1557"/>
        <end position="1619"/>
    </location>
</feature>
<dbReference type="Gene3D" id="3.40.850.10">
    <property type="entry name" value="Kinesin motor domain"/>
    <property type="match status" value="1"/>
</dbReference>
<accession>A0A9P8D3E3</accession>
<reference evidence="14" key="1">
    <citation type="submission" date="2021-07" db="EMBL/GenBank/DDBJ databases">
        <title>Draft genome of Mortierella alpina, strain LL118, isolated from an aspen leaf litter sample.</title>
        <authorList>
            <person name="Yang S."/>
            <person name="Vinatzer B.A."/>
        </authorList>
    </citation>
    <scope>NUCLEOTIDE SEQUENCE</scope>
    <source>
        <strain evidence="14">LL118</strain>
    </source>
</reference>
<evidence type="ECO:0000256" key="1">
    <source>
        <dbReference type="ARBA" id="ARBA00004186"/>
    </source>
</evidence>
<dbReference type="SMART" id="SM00129">
    <property type="entry name" value="KISc"/>
    <property type="match status" value="1"/>
</dbReference>
<feature type="binding site" evidence="10">
    <location>
        <begin position="132"/>
        <end position="139"/>
    </location>
    <ligand>
        <name>ATP</name>
        <dbReference type="ChEBI" id="CHEBI:30616"/>
    </ligand>
</feature>
<feature type="region of interest" description="Disordered" evidence="12">
    <location>
        <begin position="1634"/>
        <end position="1853"/>
    </location>
</feature>
<dbReference type="GO" id="GO:0005819">
    <property type="term" value="C:spindle"/>
    <property type="evidence" value="ECO:0007669"/>
    <property type="project" value="UniProtKB-SubCell"/>
</dbReference>
<feature type="coiled-coil region" evidence="11">
    <location>
        <begin position="491"/>
        <end position="548"/>
    </location>
</feature>
<dbReference type="PROSITE" id="PS50067">
    <property type="entry name" value="KINESIN_MOTOR_2"/>
    <property type="match status" value="1"/>
</dbReference>
<feature type="compositionally biased region" description="Low complexity" evidence="12">
    <location>
        <begin position="1702"/>
        <end position="1713"/>
    </location>
</feature>
<feature type="compositionally biased region" description="Low complexity" evidence="12">
    <location>
        <begin position="1569"/>
        <end position="1586"/>
    </location>
</feature>
<evidence type="ECO:0000256" key="4">
    <source>
        <dbReference type="ARBA" id="ARBA00022741"/>
    </source>
</evidence>
<protein>
    <recommendedName>
        <fullName evidence="13">Kinesin motor domain-containing protein</fullName>
    </recommendedName>
</protein>
<evidence type="ECO:0000256" key="9">
    <source>
        <dbReference type="ARBA" id="ARBA00034488"/>
    </source>
</evidence>
<feature type="compositionally biased region" description="Low complexity" evidence="12">
    <location>
        <begin position="1812"/>
        <end position="1832"/>
    </location>
</feature>
<keyword evidence="5 10" id="KW-0067">ATP-binding</keyword>
<dbReference type="PANTHER" id="PTHR37739">
    <property type="entry name" value="KINESIN-LIKE PROTEIN KIN-12D"/>
    <property type="match status" value="1"/>
</dbReference>
<feature type="compositionally biased region" description="Low complexity" evidence="12">
    <location>
        <begin position="1649"/>
        <end position="1683"/>
    </location>
</feature>
<comment type="similarity">
    <text evidence="9">Belongs to the TRAFAC class myosin-kinesin ATPase superfamily. Kinesin family. KIN-12 subfamily.</text>
</comment>
<dbReference type="FunFam" id="3.40.850.10:FF:000034">
    <property type="entry name" value="Kinesin family member 15"/>
    <property type="match status" value="1"/>
</dbReference>
<gene>
    <name evidence="14" type="ORF">KVV02_000238</name>
</gene>
<dbReference type="InterPro" id="IPR001752">
    <property type="entry name" value="Kinesin_motor_dom"/>
</dbReference>
<dbReference type="InterPro" id="IPR036961">
    <property type="entry name" value="Kinesin_motor_dom_sf"/>
</dbReference>